<keyword evidence="3 7" id="KW-0812">Transmembrane</keyword>
<dbReference type="Gene3D" id="2.40.30.170">
    <property type="match status" value="1"/>
</dbReference>
<accession>A0A1M6PQC7</accession>
<dbReference type="PRINTS" id="PR01490">
    <property type="entry name" value="RTXTOXIND"/>
</dbReference>
<comment type="subcellular location">
    <subcellularLocation>
        <location evidence="1">Membrane</location>
        <topology evidence="1">Single-pass membrane protein</topology>
    </subcellularLocation>
</comment>
<dbReference type="EMBL" id="FQZB01000013">
    <property type="protein sequence ID" value="SHK10092.1"/>
    <property type="molecule type" value="Genomic_DNA"/>
</dbReference>
<comment type="similarity">
    <text evidence="2">Belongs to the membrane fusion protein (MFP) (TC 8.A.1) family.</text>
</comment>
<evidence type="ECO:0000256" key="4">
    <source>
        <dbReference type="ARBA" id="ARBA00022989"/>
    </source>
</evidence>
<feature type="coiled-coil region" evidence="6">
    <location>
        <begin position="98"/>
        <end position="132"/>
    </location>
</feature>
<dbReference type="RefSeq" id="WP_072990105.1">
    <property type="nucleotide sequence ID" value="NZ_FQZB01000013.1"/>
</dbReference>
<dbReference type="InterPro" id="IPR050739">
    <property type="entry name" value="MFP"/>
</dbReference>
<evidence type="ECO:0000313" key="10">
    <source>
        <dbReference type="Proteomes" id="UP000184310"/>
    </source>
</evidence>
<reference evidence="9 10" key="1">
    <citation type="submission" date="2016-11" db="EMBL/GenBank/DDBJ databases">
        <authorList>
            <person name="Jaros S."/>
            <person name="Januszkiewicz K."/>
            <person name="Wedrychowicz H."/>
        </authorList>
    </citation>
    <scope>NUCLEOTIDE SEQUENCE [LARGE SCALE GENOMIC DNA]</scope>
    <source>
        <strain evidence="9 10">DSM 21758</strain>
    </source>
</reference>
<protein>
    <submittedName>
        <fullName evidence="9">HlyD family secretion protein</fullName>
    </submittedName>
</protein>
<keyword evidence="6" id="KW-0175">Coiled coil</keyword>
<evidence type="ECO:0000256" key="7">
    <source>
        <dbReference type="SAM" id="Phobius"/>
    </source>
</evidence>
<feature type="coiled-coil region" evidence="6">
    <location>
        <begin position="205"/>
        <end position="328"/>
    </location>
</feature>
<dbReference type="Proteomes" id="UP000184310">
    <property type="component" value="Unassembled WGS sequence"/>
</dbReference>
<evidence type="ECO:0000259" key="8">
    <source>
        <dbReference type="Pfam" id="PF26002"/>
    </source>
</evidence>
<proteinExistence type="inferred from homology"/>
<evidence type="ECO:0000313" key="9">
    <source>
        <dbReference type="EMBL" id="SHK10092.1"/>
    </source>
</evidence>
<keyword evidence="10" id="KW-1185">Reference proteome</keyword>
<dbReference type="PANTHER" id="PTHR30386:SF26">
    <property type="entry name" value="TRANSPORT PROTEIN COMB"/>
    <property type="match status" value="1"/>
</dbReference>
<name>A0A1M6PQC7_9CLOT</name>
<dbReference type="PANTHER" id="PTHR30386">
    <property type="entry name" value="MEMBRANE FUSION SUBUNIT OF EMRAB-TOLC MULTIDRUG EFFLUX PUMP"/>
    <property type="match status" value="1"/>
</dbReference>
<dbReference type="STRING" id="1121302.SAMN02745163_03226"/>
<evidence type="ECO:0000256" key="3">
    <source>
        <dbReference type="ARBA" id="ARBA00022692"/>
    </source>
</evidence>
<feature type="domain" description="AprE-like beta-barrel" evidence="8">
    <location>
        <begin position="372"/>
        <end position="461"/>
    </location>
</feature>
<sequence length="477" mass="54122">MKFVVQNINDITDSRELLESKPHRFTSIFVYLVLSLICAALIWCWFSEKEIVVKTNGIIRPSGEINKVANMASSKIDSIKFKNGQTVKKDDILYTLDHSEIDLQKKSIETKIENLNQDIENLKKLKTSISDGKNYFDKDNDKEKDYYNKYLNYEKGNSISLSDSNTILSSKNDINSKISLYTLLKKSINEGKNYVEADTLVSDQYKNYNLSEKQLEDKISELQKSYDSLKAKNTDNDTLNQAENLLKTSKNDLEKFKSDYNLKISQTIEELKTKNNDLDSNLNKINDSNNLAKDKNKTTILVQVDDALKASNEKLKDIQDNLKVIDTNIDKCTVKAPSDGVLDTLADLNIGDIVQAGAVVANILPDKAKYKVDLYIADRDIANIKSGQAIKYSFPSLPYKEYGFLNGKIEKISADSKVNKSSGISFYTAEAYIDSNKVYSHKGEESEIKNGMTCEAQIITRKEKMLYYLLEKLNLKD</sequence>
<feature type="transmembrane region" description="Helical" evidence="7">
    <location>
        <begin position="28"/>
        <end position="46"/>
    </location>
</feature>
<dbReference type="GO" id="GO:0016020">
    <property type="term" value="C:membrane"/>
    <property type="evidence" value="ECO:0007669"/>
    <property type="project" value="UniProtKB-SubCell"/>
</dbReference>
<keyword evidence="5 7" id="KW-0472">Membrane</keyword>
<dbReference type="OrthoDB" id="357309at2"/>
<gene>
    <name evidence="9" type="ORF">SAMN02745163_03226</name>
</gene>
<evidence type="ECO:0000256" key="5">
    <source>
        <dbReference type="ARBA" id="ARBA00023136"/>
    </source>
</evidence>
<dbReference type="InterPro" id="IPR058982">
    <property type="entry name" value="Beta-barrel_AprE"/>
</dbReference>
<evidence type="ECO:0000256" key="2">
    <source>
        <dbReference type="ARBA" id="ARBA00009477"/>
    </source>
</evidence>
<organism evidence="9 10">
    <name type="scientific">Clostridium cavendishii DSM 21758</name>
    <dbReference type="NCBI Taxonomy" id="1121302"/>
    <lineage>
        <taxon>Bacteria</taxon>
        <taxon>Bacillati</taxon>
        <taxon>Bacillota</taxon>
        <taxon>Clostridia</taxon>
        <taxon>Eubacteriales</taxon>
        <taxon>Clostridiaceae</taxon>
        <taxon>Clostridium</taxon>
    </lineage>
</organism>
<dbReference type="AlphaFoldDB" id="A0A1M6PQC7"/>
<evidence type="ECO:0000256" key="6">
    <source>
        <dbReference type="SAM" id="Coils"/>
    </source>
</evidence>
<keyword evidence="4 7" id="KW-1133">Transmembrane helix</keyword>
<evidence type="ECO:0000256" key="1">
    <source>
        <dbReference type="ARBA" id="ARBA00004167"/>
    </source>
</evidence>
<dbReference type="Pfam" id="PF26002">
    <property type="entry name" value="Beta-barrel_AprE"/>
    <property type="match status" value="1"/>
</dbReference>